<dbReference type="EMBL" id="LMZQ01000007">
    <property type="protein sequence ID" value="KRT15825.1"/>
    <property type="molecule type" value="Genomic_DNA"/>
</dbReference>
<dbReference type="Gene3D" id="3.40.50.2000">
    <property type="entry name" value="Glycogen Phosphorylase B"/>
    <property type="match status" value="2"/>
</dbReference>
<evidence type="ECO:0008006" key="6">
    <source>
        <dbReference type="Google" id="ProtNLM"/>
    </source>
</evidence>
<dbReference type="STRING" id="687842.ASU31_12635"/>
<feature type="domain" description="Glycosyl transferase family 1" evidence="2">
    <location>
        <begin position="183"/>
        <end position="347"/>
    </location>
</feature>
<evidence type="ECO:0000313" key="5">
    <source>
        <dbReference type="Proteomes" id="UP000051950"/>
    </source>
</evidence>
<dbReference type="PANTHER" id="PTHR46401:SF2">
    <property type="entry name" value="GLYCOSYLTRANSFERASE WBBK-RELATED"/>
    <property type="match status" value="1"/>
</dbReference>
<evidence type="ECO:0000259" key="3">
    <source>
        <dbReference type="Pfam" id="PF13439"/>
    </source>
</evidence>
<comment type="caution">
    <text evidence="4">The sequence shown here is derived from an EMBL/GenBank/DDBJ whole genome shotgun (WGS) entry which is preliminary data.</text>
</comment>
<feature type="domain" description="Glycosyltransferase subfamily 4-like N-terminal" evidence="3">
    <location>
        <begin position="80"/>
        <end position="167"/>
    </location>
</feature>
<dbReference type="Pfam" id="PF00534">
    <property type="entry name" value="Glycos_transf_1"/>
    <property type="match status" value="1"/>
</dbReference>
<dbReference type="GO" id="GO:0016757">
    <property type="term" value="F:glycosyltransferase activity"/>
    <property type="evidence" value="ECO:0007669"/>
    <property type="project" value="InterPro"/>
</dbReference>
<gene>
    <name evidence="4" type="ORF">ASU31_12635</name>
</gene>
<accession>A0A0T5VPQ0</accession>
<keyword evidence="1" id="KW-0808">Transferase</keyword>
<dbReference type="PANTHER" id="PTHR46401">
    <property type="entry name" value="GLYCOSYLTRANSFERASE WBBK-RELATED"/>
    <property type="match status" value="1"/>
</dbReference>
<name>A0A0T5VPQ0_9SPHI</name>
<dbReference type="InterPro" id="IPR001296">
    <property type="entry name" value="Glyco_trans_1"/>
</dbReference>
<proteinExistence type="predicted"/>
<dbReference type="AlphaFoldDB" id="A0A0T5VPQ0"/>
<protein>
    <recommendedName>
        <fullName evidence="6">Glycosyl transferase family 1 domain-containing protein</fullName>
    </recommendedName>
</protein>
<reference evidence="4 5" key="1">
    <citation type="submission" date="2015-11" db="EMBL/GenBank/DDBJ databases">
        <title>Sequence of Pedobacter ginsenosidimutans.</title>
        <authorList>
            <person name="Carson E."/>
            <person name="Keyser V."/>
            <person name="Newman J."/>
            <person name="Miller J."/>
        </authorList>
    </citation>
    <scope>NUCLEOTIDE SEQUENCE [LARGE SCALE GENOMIC DNA]</scope>
    <source>
        <strain evidence="4 5">KACC 14530</strain>
    </source>
</reference>
<sequence length="369" mass="40837">MKRKKVLFLTLHTFSLTGGIEKVSKTFAKTLDDLKATQQIQSYQVLSMYDDQPDLAYIAKNSFKGFHGKKTTFGVTAVKEGLKADVVILSHVHLLLFARIIKTLKPGVRIVLFAHGIEIWNALAGWKKQMLNKIEIWAVSRYTADQIIHHHGIAASKIKVLNNCLDPYFKLVEPVPKPAILLAKYGLNSNQKVLLSVCRLSSSEQYKGYDLVIECLAQIIKVHPDLVYLLVGKADLAELARIQKLITQSKLQKNVVLTNFVPDDELALHYQLADVFVMPSKAEGFGLVFIEAAAYGCTVLGGNADGSRDALMDGELGTLLAPNDTGAIGEALIAALQKERHDAKAIQKLCFETFGYGRYQEKVLNLLSV</sequence>
<evidence type="ECO:0000313" key="4">
    <source>
        <dbReference type="EMBL" id="KRT15825.1"/>
    </source>
</evidence>
<organism evidence="4 5">
    <name type="scientific">Pedobacter ginsenosidimutans</name>
    <dbReference type="NCBI Taxonomy" id="687842"/>
    <lineage>
        <taxon>Bacteria</taxon>
        <taxon>Pseudomonadati</taxon>
        <taxon>Bacteroidota</taxon>
        <taxon>Sphingobacteriia</taxon>
        <taxon>Sphingobacteriales</taxon>
        <taxon>Sphingobacteriaceae</taxon>
        <taxon>Pedobacter</taxon>
    </lineage>
</organism>
<dbReference type="Pfam" id="PF13439">
    <property type="entry name" value="Glyco_transf_4"/>
    <property type="match status" value="1"/>
</dbReference>
<evidence type="ECO:0000259" key="2">
    <source>
        <dbReference type="Pfam" id="PF00534"/>
    </source>
</evidence>
<dbReference type="Proteomes" id="UP000051950">
    <property type="component" value="Unassembled WGS sequence"/>
</dbReference>
<evidence type="ECO:0000256" key="1">
    <source>
        <dbReference type="ARBA" id="ARBA00022679"/>
    </source>
</evidence>
<keyword evidence="5" id="KW-1185">Reference proteome</keyword>
<dbReference type="GO" id="GO:0009103">
    <property type="term" value="P:lipopolysaccharide biosynthetic process"/>
    <property type="evidence" value="ECO:0007669"/>
    <property type="project" value="TreeGrafter"/>
</dbReference>
<dbReference type="SUPFAM" id="SSF53756">
    <property type="entry name" value="UDP-Glycosyltransferase/glycogen phosphorylase"/>
    <property type="match status" value="1"/>
</dbReference>
<dbReference type="InterPro" id="IPR028098">
    <property type="entry name" value="Glyco_trans_4-like_N"/>
</dbReference>
<dbReference type="CDD" id="cd03801">
    <property type="entry name" value="GT4_PimA-like"/>
    <property type="match status" value="1"/>
</dbReference>